<feature type="domain" description="Tyrosine specific protein phosphatases" evidence="2">
    <location>
        <begin position="87"/>
        <end position="164"/>
    </location>
</feature>
<dbReference type="SMART" id="SM00404">
    <property type="entry name" value="PTPc_motif"/>
    <property type="match status" value="1"/>
</dbReference>
<evidence type="ECO:0000259" key="1">
    <source>
        <dbReference type="PROSITE" id="PS50055"/>
    </source>
</evidence>
<dbReference type="EMBL" id="JAKKPZ010000001">
    <property type="protein sequence ID" value="KAI1729580.1"/>
    <property type="molecule type" value="Genomic_DNA"/>
</dbReference>
<dbReference type="Proteomes" id="UP001201812">
    <property type="component" value="Unassembled WGS sequence"/>
</dbReference>
<dbReference type="PANTHER" id="PTHR19134">
    <property type="entry name" value="RECEPTOR-TYPE TYROSINE-PROTEIN PHOSPHATASE"/>
    <property type="match status" value="1"/>
</dbReference>
<dbReference type="GO" id="GO:0004725">
    <property type="term" value="F:protein tyrosine phosphatase activity"/>
    <property type="evidence" value="ECO:0007669"/>
    <property type="project" value="InterPro"/>
</dbReference>
<evidence type="ECO:0000313" key="3">
    <source>
        <dbReference type="EMBL" id="KAI1729580.1"/>
    </source>
</evidence>
<dbReference type="InterPro" id="IPR003595">
    <property type="entry name" value="Tyr_Pase_cat"/>
</dbReference>
<dbReference type="InterPro" id="IPR029021">
    <property type="entry name" value="Prot-tyrosine_phosphatase-like"/>
</dbReference>
<dbReference type="Pfam" id="PF00102">
    <property type="entry name" value="Y_phosphatase"/>
    <property type="match status" value="1"/>
</dbReference>
<organism evidence="3 4">
    <name type="scientific">Ditylenchus destructor</name>
    <dbReference type="NCBI Taxonomy" id="166010"/>
    <lineage>
        <taxon>Eukaryota</taxon>
        <taxon>Metazoa</taxon>
        <taxon>Ecdysozoa</taxon>
        <taxon>Nematoda</taxon>
        <taxon>Chromadorea</taxon>
        <taxon>Rhabditida</taxon>
        <taxon>Tylenchina</taxon>
        <taxon>Tylenchomorpha</taxon>
        <taxon>Sphaerularioidea</taxon>
        <taxon>Anguinidae</taxon>
        <taxon>Anguininae</taxon>
        <taxon>Ditylenchus</taxon>
    </lineage>
</organism>
<dbReference type="AlphaFoldDB" id="A0AAD4NMJ1"/>
<dbReference type="SUPFAM" id="SSF52799">
    <property type="entry name" value="(Phosphotyrosine protein) phosphatases II"/>
    <property type="match status" value="1"/>
</dbReference>
<evidence type="ECO:0000259" key="2">
    <source>
        <dbReference type="PROSITE" id="PS50056"/>
    </source>
</evidence>
<dbReference type="InterPro" id="IPR000387">
    <property type="entry name" value="Tyr_Pase_dom"/>
</dbReference>
<reference evidence="3" key="1">
    <citation type="submission" date="2022-01" db="EMBL/GenBank/DDBJ databases">
        <title>Genome Sequence Resource for Two Populations of Ditylenchus destructor, the Migratory Endoparasitic Phytonematode.</title>
        <authorList>
            <person name="Zhang H."/>
            <person name="Lin R."/>
            <person name="Xie B."/>
        </authorList>
    </citation>
    <scope>NUCLEOTIDE SEQUENCE</scope>
    <source>
        <strain evidence="3">BazhouSP</strain>
    </source>
</reference>
<dbReference type="PROSITE" id="PS50055">
    <property type="entry name" value="TYR_PHOSPHATASE_PTP"/>
    <property type="match status" value="1"/>
</dbReference>
<dbReference type="InterPro" id="IPR050348">
    <property type="entry name" value="Protein-Tyr_Phosphatase"/>
</dbReference>
<evidence type="ECO:0000313" key="4">
    <source>
        <dbReference type="Proteomes" id="UP001201812"/>
    </source>
</evidence>
<accession>A0AAD4NMJ1</accession>
<sequence length="191" mass="21770">MVVLLGSLTGTDGNPKMKCFFPSPKQERQYFRGKLRLRCSSKDQERDHDFYSFTLLGSGQRSKNAFQVHMLQNRKWIEDKDVPDNLLDFRAVMQIHMARAINEDRADGPVLFVCPTGVHRCGTFAVLNILSDRLKEEKKVGLDETLAIVRSQRYGVVAHFDHYKVLHELTVRQAVSFGMVDTSAVGGGRRR</sequence>
<dbReference type="PROSITE" id="PS50056">
    <property type="entry name" value="TYR_PHOSPHATASE_2"/>
    <property type="match status" value="1"/>
</dbReference>
<gene>
    <name evidence="3" type="ORF">DdX_01828</name>
</gene>
<comment type="caution">
    <text evidence="3">The sequence shown here is derived from an EMBL/GenBank/DDBJ whole genome shotgun (WGS) entry which is preliminary data.</text>
</comment>
<protein>
    <submittedName>
        <fullName evidence="3">Protein-tyrosine phosphatase domain-containing protein</fullName>
    </submittedName>
</protein>
<dbReference type="PANTHER" id="PTHR19134:SF559">
    <property type="entry name" value="TYROSINE-PROTEIN PHOSPHATASE DOMAIN-CONTAINING PROTEIN"/>
    <property type="match status" value="1"/>
</dbReference>
<keyword evidence="4" id="KW-1185">Reference proteome</keyword>
<feature type="domain" description="Tyrosine-protein phosphatase" evidence="1">
    <location>
        <begin position="1"/>
        <end position="173"/>
    </location>
</feature>
<name>A0AAD4NMJ1_9BILA</name>
<dbReference type="InterPro" id="IPR000242">
    <property type="entry name" value="PTP_cat"/>
</dbReference>
<proteinExistence type="predicted"/>
<dbReference type="Gene3D" id="3.90.190.10">
    <property type="entry name" value="Protein tyrosine phosphatase superfamily"/>
    <property type="match status" value="1"/>
</dbReference>